<accession>A0ABP7CEA4</accession>
<comment type="caution">
    <text evidence="1">The sequence shown here is derived from an EMBL/GenBank/DDBJ whole genome shotgun (WGS) entry which is preliminary data.</text>
</comment>
<evidence type="ECO:0000313" key="2">
    <source>
        <dbReference type="Proteomes" id="UP001500711"/>
    </source>
</evidence>
<dbReference type="Proteomes" id="UP001500711">
    <property type="component" value="Unassembled WGS sequence"/>
</dbReference>
<protein>
    <submittedName>
        <fullName evidence="1">Uncharacterized protein</fullName>
    </submittedName>
</protein>
<reference evidence="2" key="1">
    <citation type="journal article" date="2019" name="Int. J. Syst. Evol. Microbiol.">
        <title>The Global Catalogue of Microorganisms (GCM) 10K type strain sequencing project: providing services to taxonomists for standard genome sequencing and annotation.</title>
        <authorList>
            <consortium name="The Broad Institute Genomics Platform"/>
            <consortium name="The Broad Institute Genome Sequencing Center for Infectious Disease"/>
            <person name="Wu L."/>
            <person name="Ma J."/>
        </authorList>
    </citation>
    <scope>NUCLEOTIDE SEQUENCE [LARGE SCALE GENOMIC DNA]</scope>
    <source>
        <strain evidence="2">JCM 17494</strain>
    </source>
</reference>
<gene>
    <name evidence="1" type="ORF">GCM10022267_84880</name>
</gene>
<organism evidence="1 2">
    <name type="scientific">Lentzea roselyniae</name>
    <dbReference type="NCBI Taxonomy" id="531940"/>
    <lineage>
        <taxon>Bacteria</taxon>
        <taxon>Bacillati</taxon>
        <taxon>Actinomycetota</taxon>
        <taxon>Actinomycetes</taxon>
        <taxon>Pseudonocardiales</taxon>
        <taxon>Pseudonocardiaceae</taxon>
        <taxon>Lentzea</taxon>
    </lineage>
</organism>
<keyword evidence="2" id="KW-1185">Reference proteome</keyword>
<proteinExistence type="predicted"/>
<dbReference type="EMBL" id="BAABBE010000049">
    <property type="protein sequence ID" value="GAA3685096.1"/>
    <property type="molecule type" value="Genomic_DNA"/>
</dbReference>
<name>A0ABP7CEA4_9PSEU</name>
<evidence type="ECO:0000313" key="1">
    <source>
        <dbReference type="EMBL" id="GAA3685096.1"/>
    </source>
</evidence>
<sequence>MHLIHLRDQVVAKTELLDEVRGDRYVTGLALTSRIETQRATGGSVRSSVTTPLASMSGLPGCGI</sequence>